<dbReference type="Gene3D" id="2.170.140.10">
    <property type="entry name" value="Chitin binding domain"/>
    <property type="match status" value="3"/>
</dbReference>
<keyword evidence="6" id="KW-1133">Transmembrane helix</keyword>
<feature type="transmembrane region" description="Helical" evidence="6">
    <location>
        <begin position="20"/>
        <end position="37"/>
    </location>
</feature>
<dbReference type="AlphaFoldDB" id="A0A9N9XDF7"/>
<dbReference type="SUPFAM" id="SSF57625">
    <property type="entry name" value="Invertebrate chitin-binding proteins"/>
    <property type="match status" value="3"/>
</dbReference>
<feature type="domain" description="Chitin-binding type-2" evidence="7">
    <location>
        <begin position="39"/>
        <end position="85"/>
    </location>
</feature>
<keyword evidence="6" id="KW-0812">Transmembrane</keyword>
<dbReference type="GO" id="GO:0008061">
    <property type="term" value="F:chitin binding"/>
    <property type="evidence" value="ECO:0007669"/>
    <property type="project" value="UniProtKB-KW"/>
</dbReference>
<dbReference type="SMART" id="SM00494">
    <property type="entry name" value="ChtBD2"/>
    <property type="match status" value="3"/>
</dbReference>
<reference evidence="8" key="1">
    <citation type="submission" date="2022-01" db="EMBL/GenBank/DDBJ databases">
        <authorList>
            <person name="King R."/>
        </authorList>
    </citation>
    <scope>NUCLEOTIDE SEQUENCE</scope>
</reference>
<evidence type="ECO:0000256" key="3">
    <source>
        <dbReference type="ARBA" id="ARBA00022737"/>
    </source>
</evidence>
<name>A0A9N9XDF7_DIABA</name>
<dbReference type="InterPro" id="IPR051940">
    <property type="entry name" value="Chitin_bind-dev_reg"/>
</dbReference>
<dbReference type="EMBL" id="OU898280">
    <property type="protein sequence ID" value="CAG9835120.1"/>
    <property type="molecule type" value="Genomic_DNA"/>
</dbReference>
<evidence type="ECO:0000256" key="2">
    <source>
        <dbReference type="ARBA" id="ARBA00022729"/>
    </source>
</evidence>
<protein>
    <recommendedName>
        <fullName evidence="7">Chitin-binding type-2 domain-containing protein</fullName>
    </recommendedName>
</protein>
<feature type="domain" description="Chitin-binding type-2" evidence="7">
    <location>
        <begin position="150"/>
        <end position="197"/>
    </location>
</feature>
<evidence type="ECO:0000256" key="1">
    <source>
        <dbReference type="ARBA" id="ARBA00022669"/>
    </source>
</evidence>
<dbReference type="PANTHER" id="PTHR23301">
    <property type="entry name" value="CHITIN BINDING PERITROPHIN-A"/>
    <property type="match status" value="1"/>
</dbReference>
<organism evidence="8 9">
    <name type="scientific">Diabrotica balteata</name>
    <name type="common">Banded cucumber beetle</name>
    <dbReference type="NCBI Taxonomy" id="107213"/>
    <lineage>
        <taxon>Eukaryota</taxon>
        <taxon>Metazoa</taxon>
        <taxon>Ecdysozoa</taxon>
        <taxon>Arthropoda</taxon>
        <taxon>Hexapoda</taxon>
        <taxon>Insecta</taxon>
        <taxon>Pterygota</taxon>
        <taxon>Neoptera</taxon>
        <taxon>Endopterygota</taxon>
        <taxon>Coleoptera</taxon>
        <taxon>Polyphaga</taxon>
        <taxon>Cucujiformia</taxon>
        <taxon>Chrysomeloidea</taxon>
        <taxon>Chrysomelidae</taxon>
        <taxon>Galerucinae</taxon>
        <taxon>Diabroticina</taxon>
        <taxon>Diabroticites</taxon>
        <taxon>Diabrotica</taxon>
    </lineage>
</organism>
<keyword evidence="9" id="KW-1185">Reference proteome</keyword>
<keyword evidence="4" id="KW-1015">Disulfide bond</keyword>
<dbReference type="PANTHER" id="PTHR23301:SF0">
    <property type="entry name" value="CHITIN-BINDING TYPE-2 DOMAIN-CONTAINING PROTEIN-RELATED"/>
    <property type="match status" value="1"/>
</dbReference>
<keyword evidence="3" id="KW-0677">Repeat</keyword>
<dbReference type="Pfam" id="PF01607">
    <property type="entry name" value="CBM_14"/>
    <property type="match status" value="1"/>
</dbReference>
<evidence type="ECO:0000313" key="9">
    <source>
        <dbReference type="Proteomes" id="UP001153709"/>
    </source>
</evidence>
<dbReference type="OrthoDB" id="6020543at2759"/>
<evidence type="ECO:0000256" key="6">
    <source>
        <dbReference type="SAM" id="Phobius"/>
    </source>
</evidence>
<feature type="domain" description="Chitin-binding type-2" evidence="7">
    <location>
        <begin position="89"/>
        <end position="145"/>
    </location>
</feature>
<keyword evidence="2" id="KW-0732">Signal</keyword>
<keyword evidence="5" id="KW-0325">Glycoprotein</keyword>
<gene>
    <name evidence="8" type="ORF">DIABBA_LOCUS8351</name>
</gene>
<evidence type="ECO:0000256" key="5">
    <source>
        <dbReference type="ARBA" id="ARBA00023180"/>
    </source>
</evidence>
<dbReference type="InterPro" id="IPR002557">
    <property type="entry name" value="Chitin-bd_dom"/>
</dbReference>
<evidence type="ECO:0000313" key="8">
    <source>
        <dbReference type="EMBL" id="CAG9835120.1"/>
    </source>
</evidence>
<dbReference type="GO" id="GO:0005576">
    <property type="term" value="C:extracellular region"/>
    <property type="evidence" value="ECO:0007669"/>
    <property type="project" value="InterPro"/>
</dbReference>
<dbReference type="InterPro" id="IPR036508">
    <property type="entry name" value="Chitin-bd_dom_sf"/>
</dbReference>
<evidence type="ECO:0000256" key="4">
    <source>
        <dbReference type="ARBA" id="ARBA00023157"/>
    </source>
</evidence>
<keyword evidence="1" id="KW-0147">Chitin-binding</keyword>
<accession>A0A9N9XDF7</accession>
<sequence length="200" mass="23058">MNPILSFINIVSIEKKLPKAMHPIILFLVGAVFVYGANSSDCTPGQRWADPDDCSLFYECDSDGKVQHWPCPMGLFFNSTSNVCDESNNVECTCKSSQYWPYHGDCSRFYYCKNSKIYIAQCPKDFFFDDQQNICDRHENVHCYSKLFQFWPDPKDCSKYYVYNQDGKIGHFECSKGLFFSNLANLCAPPETVNCPWNNN</sequence>
<evidence type="ECO:0000259" key="7">
    <source>
        <dbReference type="PROSITE" id="PS50940"/>
    </source>
</evidence>
<dbReference type="PROSITE" id="PS50940">
    <property type="entry name" value="CHIT_BIND_II"/>
    <property type="match status" value="3"/>
</dbReference>
<proteinExistence type="predicted"/>
<keyword evidence="6" id="KW-0472">Membrane</keyword>
<dbReference type="Proteomes" id="UP001153709">
    <property type="component" value="Chromosome 5"/>
</dbReference>